<gene>
    <name evidence="1" type="ORF">ACFSJH_13185</name>
</gene>
<dbReference type="Proteomes" id="UP001597362">
    <property type="component" value="Unassembled WGS sequence"/>
</dbReference>
<protein>
    <submittedName>
        <fullName evidence="1">Uncharacterized protein</fullName>
    </submittedName>
</protein>
<evidence type="ECO:0000313" key="1">
    <source>
        <dbReference type="EMBL" id="MFD2116676.1"/>
    </source>
</evidence>
<accession>A0ABW4YLW3</accession>
<dbReference type="EMBL" id="JBHUHO010000031">
    <property type="protein sequence ID" value="MFD2116676.1"/>
    <property type="molecule type" value="Genomic_DNA"/>
</dbReference>
<keyword evidence="2" id="KW-1185">Reference proteome</keyword>
<evidence type="ECO:0000313" key="2">
    <source>
        <dbReference type="Proteomes" id="UP001597362"/>
    </source>
</evidence>
<organism evidence="1 2">
    <name type="scientific">Paenibacillus yanchengensis</name>
    <dbReference type="NCBI Taxonomy" id="2035833"/>
    <lineage>
        <taxon>Bacteria</taxon>
        <taxon>Bacillati</taxon>
        <taxon>Bacillota</taxon>
        <taxon>Bacilli</taxon>
        <taxon>Bacillales</taxon>
        <taxon>Paenibacillaceae</taxon>
        <taxon>Paenibacillus</taxon>
    </lineage>
</organism>
<proteinExistence type="predicted"/>
<name>A0ABW4YLW3_9BACL</name>
<dbReference type="RefSeq" id="WP_377773094.1">
    <property type="nucleotide sequence ID" value="NZ_JBHUHO010000031.1"/>
</dbReference>
<reference evidence="2" key="1">
    <citation type="journal article" date="2019" name="Int. J. Syst. Evol. Microbiol.">
        <title>The Global Catalogue of Microorganisms (GCM) 10K type strain sequencing project: providing services to taxonomists for standard genome sequencing and annotation.</title>
        <authorList>
            <consortium name="The Broad Institute Genomics Platform"/>
            <consortium name="The Broad Institute Genome Sequencing Center for Infectious Disease"/>
            <person name="Wu L."/>
            <person name="Ma J."/>
        </authorList>
    </citation>
    <scope>NUCLEOTIDE SEQUENCE [LARGE SCALE GENOMIC DNA]</scope>
    <source>
        <strain evidence="2">GH52</strain>
    </source>
</reference>
<sequence length="55" mass="6169">MKASTLLNMGIIGLVNWPCVVSVLCGGMKNPLWLTVLISWELTPDYVTWIKHLVL</sequence>
<comment type="caution">
    <text evidence="1">The sequence shown here is derived from an EMBL/GenBank/DDBJ whole genome shotgun (WGS) entry which is preliminary data.</text>
</comment>